<dbReference type="PhylomeDB" id="R7Q3V9"/>
<evidence type="ECO:0000256" key="2">
    <source>
        <dbReference type="ARBA" id="ARBA00022694"/>
    </source>
</evidence>
<dbReference type="InterPro" id="IPR036820">
    <property type="entry name" value="Archease_dom_sf"/>
</dbReference>
<dbReference type="Pfam" id="PF01951">
    <property type="entry name" value="Archease"/>
    <property type="match status" value="1"/>
</dbReference>
<dbReference type="GeneID" id="17319529"/>
<protein>
    <recommendedName>
        <fullName evidence="5">Protein archease-like</fullName>
    </recommendedName>
</protein>
<feature type="region of interest" description="Disordered" evidence="6">
    <location>
        <begin position="29"/>
        <end position="54"/>
    </location>
</feature>
<dbReference type="Proteomes" id="UP000012073">
    <property type="component" value="Unassembled WGS sequence"/>
</dbReference>
<dbReference type="OrthoDB" id="2190767at2759"/>
<dbReference type="PANTHER" id="PTHR12682:SF11">
    <property type="entry name" value="PROTEIN ARCHEASE"/>
    <property type="match status" value="1"/>
</dbReference>
<evidence type="ECO:0000256" key="5">
    <source>
        <dbReference type="ARBA" id="ARBA00071898"/>
    </source>
</evidence>
<dbReference type="Gene3D" id="3.55.10.10">
    <property type="entry name" value="Archease domain"/>
    <property type="match status" value="1"/>
</dbReference>
<dbReference type="SUPFAM" id="SSF69819">
    <property type="entry name" value="MTH1598-like"/>
    <property type="match status" value="1"/>
</dbReference>
<dbReference type="FunFam" id="3.55.10.10:FF:000002">
    <property type="entry name" value="Archease, putative"/>
    <property type="match status" value="1"/>
</dbReference>
<evidence type="ECO:0000259" key="7">
    <source>
        <dbReference type="Pfam" id="PF01951"/>
    </source>
</evidence>
<evidence type="ECO:0000256" key="1">
    <source>
        <dbReference type="ARBA" id="ARBA00007963"/>
    </source>
</evidence>
<dbReference type="GO" id="GO:0046872">
    <property type="term" value="F:metal ion binding"/>
    <property type="evidence" value="ECO:0007669"/>
    <property type="project" value="UniProtKB-KW"/>
</dbReference>
<reference evidence="9" key="1">
    <citation type="journal article" date="2013" name="Proc. Natl. Acad. Sci. U.S.A.">
        <title>Genome structure and metabolic features in the red seaweed Chondrus crispus shed light on evolution of the Archaeplastida.</title>
        <authorList>
            <person name="Collen J."/>
            <person name="Porcel B."/>
            <person name="Carre W."/>
            <person name="Ball S.G."/>
            <person name="Chaparro C."/>
            <person name="Tonon T."/>
            <person name="Barbeyron T."/>
            <person name="Michel G."/>
            <person name="Noel B."/>
            <person name="Valentin K."/>
            <person name="Elias M."/>
            <person name="Artiguenave F."/>
            <person name="Arun A."/>
            <person name="Aury J.M."/>
            <person name="Barbosa-Neto J.F."/>
            <person name="Bothwell J.H."/>
            <person name="Bouget F.Y."/>
            <person name="Brillet L."/>
            <person name="Cabello-Hurtado F."/>
            <person name="Capella-Gutierrez S."/>
            <person name="Charrier B."/>
            <person name="Cladiere L."/>
            <person name="Cock J.M."/>
            <person name="Coelho S.M."/>
            <person name="Colleoni C."/>
            <person name="Czjzek M."/>
            <person name="Da Silva C."/>
            <person name="Delage L."/>
            <person name="Denoeud F."/>
            <person name="Deschamps P."/>
            <person name="Dittami S.M."/>
            <person name="Gabaldon T."/>
            <person name="Gachon C.M."/>
            <person name="Groisillier A."/>
            <person name="Herve C."/>
            <person name="Jabbari K."/>
            <person name="Katinka M."/>
            <person name="Kloareg B."/>
            <person name="Kowalczyk N."/>
            <person name="Labadie K."/>
            <person name="Leblanc C."/>
            <person name="Lopez P.J."/>
            <person name="McLachlan D.H."/>
            <person name="Meslet-Cladiere L."/>
            <person name="Moustafa A."/>
            <person name="Nehr Z."/>
            <person name="Nyvall Collen P."/>
            <person name="Panaud O."/>
            <person name="Partensky F."/>
            <person name="Poulain J."/>
            <person name="Rensing S.A."/>
            <person name="Rousvoal S."/>
            <person name="Samson G."/>
            <person name="Symeonidi A."/>
            <person name="Weissenbach J."/>
            <person name="Zambounis A."/>
            <person name="Wincker P."/>
            <person name="Boyen C."/>
        </authorList>
    </citation>
    <scope>NUCLEOTIDE SEQUENCE [LARGE SCALE GENOMIC DNA]</scope>
    <source>
        <strain evidence="9">cv. Stackhouse</strain>
    </source>
</reference>
<dbReference type="InterPro" id="IPR023572">
    <property type="entry name" value="Archease_dom"/>
</dbReference>
<dbReference type="EMBL" id="HG001459">
    <property type="protein sequence ID" value="CDF32170.1"/>
    <property type="molecule type" value="Genomic_DNA"/>
</dbReference>
<dbReference type="OMA" id="AITYHKM"/>
<dbReference type="Gramene" id="CDF32170">
    <property type="protein sequence ID" value="CDF32170"/>
    <property type="gene ID" value="CHC_T00001397001"/>
</dbReference>
<dbReference type="InterPro" id="IPR002804">
    <property type="entry name" value="Archease"/>
</dbReference>
<dbReference type="GO" id="GO:0072669">
    <property type="term" value="C:tRNA-splicing ligase complex"/>
    <property type="evidence" value="ECO:0007669"/>
    <property type="project" value="TreeGrafter"/>
</dbReference>
<dbReference type="RefSeq" id="XP_005711835.1">
    <property type="nucleotide sequence ID" value="XM_005711778.1"/>
</dbReference>
<organism evidence="8 9">
    <name type="scientific">Chondrus crispus</name>
    <name type="common">Carrageen Irish moss</name>
    <name type="synonym">Polymorpha crispa</name>
    <dbReference type="NCBI Taxonomy" id="2769"/>
    <lineage>
        <taxon>Eukaryota</taxon>
        <taxon>Rhodophyta</taxon>
        <taxon>Florideophyceae</taxon>
        <taxon>Rhodymeniophycidae</taxon>
        <taxon>Gigartinales</taxon>
        <taxon>Gigartinaceae</taxon>
        <taxon>Chondrus</taxon>
    </lineage>
</organism>
<keyword evidence="3" id="KW-0479">Metal-binding</keyword>
<accession>R7Q3V9</accession>
<feature type="domain" description="Archease" evidence="7">
    <location>
        <begin position="57"/>
        <end position="204"/>
    </location>
</feature>
<dbReference type="STRING" id="2769.R7Q3V9"/>
<sequence>MTTQEVITVEWPQLPQRSVWRDIAASTLPSKETNPDTLSTNAPRLSETPAGEQRGGWEYLDHTADVQIHSWGANLEEAFGAAVVGMFGYMVELPEIKDDLQMDVVVSGHNKETLLFNFMQECLYIFLTESYVMKEIIVNEIEEANGSAVNFDTDKFKLTAVARGGLFDATKHSQGTEVKAVTYSNLQVVDKEEGRVETYVIVDI</sequence>
<keyword evidence="4" id="KW-0106">Calcium</keyword>
<dbReference type="KEGG" id="ccp:CHC_T00001397001"/>
<evidence type="ECO:0000313" key="8">
    <source>
        <dbReference type="EMBL" id="CDF32170.1"/>
    </source>
</evidence>
<feature type="compositionally biased region" description="Polar residues" evidence="6">
    <location>
        <begin position="29"/>
        <end position="43"/>
    </location>
</feature>
<comment type="similarity">
    <text evidence="1">Belongs to the archease family.</text>
</comment>
<proteinExistence type="inferred from homology"/>
<dbReference type="AlphaFoldDB" id="R7Q3V9"/>
<dbReference type="PANTHER" id="PTHR12682">
    <property type="entry name" value="ARCHEASE"/>
    <property type="match status" value="1"/>
</dbReference>
<evidence type="ECO:0000256" key="6">
    <source>
        <dbReference type="SAM" id="MobiDB-lite"/>
    </source>
</evidence>
<evidence type="ECO:0000256" key="3">
    <source>
        <dbReference type="ARBA" id="ARBA00022723"/>
    </source>
</evidence>
<keyword evidence="2" id="KW-0819">tRNA processing</keyword>
<name>R7Q3V9_CHOCR</name>
<evidence type="ECO:0000313" key="9">
    <source>
        <dbReference type="Proteomes" id="UP000012073"/>
    </source>
</evidence>
<gene>
    <name evidence="8" type="ORF">CHC_T00001397001</name>
</gene>
<evidence type="ECO:0000256" key="4">
    <source>
        <dbReference type="ARBA" id="ARBA00022837"/>
    </source>
</evidence>
<keyword evidence="9" id="KW-1185">Reference proteome</keyword>
<dbReference type="GO" id="GO:0006388">
    <property type="term" value="P:tRNA splicing, via endonucleolytic cleavage and ligation"/>
    <property type="evidence" value="ECO:0007669"/>
    <property type="project" value="TreeGrafter"/>
</dbReference>